<protein>
    <submittedName>
        <fullName evidence="1">Exportin-1, repeat 2</fullName>
    </submittedName>
</protein>
<sequence length="170" mass="18606">MASVSTLICLHPSFIVFNCSFFTFIASIRQLPADSPLDASITPPSLFLGDSIVRQEEAAACEALEEASVRGNLVIFSVGAEVGNVKAGKKIAIACEKVKNMSELSDGYNIVGLSQVLIIEDENGNIVRETMKDNDVHIQYKVFEHYLGYVNVVALDFEVLYNISAWISLN</sequence>
<dbReference type="Proteomes" id="UP001370490">
    <property type="component" value="Unassembled WGS sequence"/>
</dbReference>
<reference evidence="1 2" key="1">
    <citation type="submission" date="2023-12" db="EMBL/GenBank/DDBJ databases">
        <title>A high-quality genome assembly for Dillenia turbinata (Dilleniales).</title>
        <authorList>
            <person name="Chanderbali A."/>
        </authorList>
    </citation>
    <scope>NUCLEOTIDE SEQUENCE [LARGE SCALE GENOMIC DNA]</scope>
    <source>
        <strain evidence="1">LSX21</strain>
        <tissue evidence="1">Leaf</tissue>
    </source>
</reference>
<comment type="caution">
    <text evidence="1">The sequence shown here is derived from an EMBL/GenBank/DDBJ whole genome shotgun (WGS) entry which is preliminary data.</text>
</comment>
<accession>A0AAN8VCN5</accession>
<name>A0AAN8VCN5_9MAGN</name>
<dbReference type="Pfam" id="PF18784">
    <property type="entry name" value="CRM1_repeat_2"/>
    <property type="match status" value="1"/>
</dbReference>
<evidence type="ECO:0000313" key="2">
    <source>
        <dbReference type="Proteomes" id="UP001370490"/>
    </source>
</evidence>
<keyword evidence="2" id="KW-1185">Reference proteome</keyword>
<dbReference type="AlphaFoldDB" id="A0AAN8VCN5"/>
<evidence type="ECO:0000313" key="1">
    <source>
        <dbReference type="EMBL" id="KAK6931885.1"/>
    </source>
</evidence>
<gene>
    <name evidence="1" type="ORF">RJ641_001509</name>
</gene>
<dbReference type="InterPro" id="IPR041235">
    <property type="entry name" value="Exp1_repeat_2"/>
</dbReference>
<organism evidence="1 2">
    <name type="scientific">Dillenia turbinata</name>
    <dbReference type="NCBI Taxonomy" id="194707"/>
    <lineage>
        <taxon>Eukaryota</taxon>
        <taxon>Viridiplantae</taxon>
        <taxon>Streptophyta</taxon>
        <taxon>Embryophyta</taxon>
        <taxon>Tracheophyta</taxon>
        <taxon>Spermatophyta</taxon>
        <taxon>Magnoliopsida</taxon>
        <taxon>eudicotyledons</taxon>
        <taxon>Gunneridae</taxon>
        <taxon>Pentapetalae</taxon>
        <taxon>Dilleniales</taxon>
        <taxon>Dilleniaceae</taxon>
        <taxon>Dillenia</taxon>
    </lineage>
</organism>
<proteinExistence type="predicted"/>
<dbReference type="EMBL" id="JBAMMX010000010">
    <property type="protein sequence ID" value="KAK6931885.1"/>
    <property type="molecule type" value="Genomic_DNA"/>
</dbReference>